<dbReference type="PANTHER" id="PTHR33645:SF11">
    <property type="entry name" value="AMINOPEPTIDASE (DUF3754)"/>
    <property type="match status" value="1"/>
</dbReference>
<keyword evidence="3" id="KW-1185">Reference proteome</keyword>
<reference evidence="2 3" key="1">
    <citation type="journal article" date="2013" name="Genome Biol. Evol.">
        <title>Genomes of Stigonematalean cyanobacteria (subsection V) and the evolution of oxygenic photosynthesis from prokaryotes to plastids.</title>
        <authorList>
            <person name="Dagan T."/>
            <person name="Roettger M."/>
            <person name="Stucken K."/>
            <person name="Landan G."/>
            <person name="Koch R."/>
            <person name="Major P."/>
            <person name="Gould S.B."/>
            <person name="Goremykin V.V."/>
            <person name="Rippka R."/>
            <person name="Tandeau de Marsac N."/>
            <person name="Gugger M."/>
            <person name="Lockhart P.J."/>
            <person name="Allen J.F."/>
            <person name="Brune I."/>
            <person name="Maus I."/>
            <person name="Puhler A."/>
            <person name="Martin W.F."/>
        </authorList>
    </citation>
    <scope>NUCLEOTIDE SEQUENCE [LARGE SCALE GENOMIC DNA]</scope>
    <source>
        <strain evidence="2 3">PCC 7110</strain>
    </source>
</reference>
<dbReference type="OrthoDB" id="445083at2"/>
<dbReference type="Pfam" id="PF12576">
    <property type="entry name" value="DUF3754"/>
    <property type="match status" value="1"/>
</dbReference>
<evidence type="ECO:0000256" key="1">
    <source>
        <dbReference type="SAM" id="Phobius"/>
    </source>
</evidence>
<dbReference type="EMBL" id="ANNX02000020">
    <property type="protein sequence ID" value="KYC42374.1"/>
    <property type="molecule type" value="Genomic_DNA"/>
</dbReference>
<dbReference type="AlphaFoldDB" id="A0A139XCE8"/>
<dbReference type="STRING" id="128403.WA1_20615"/>
<dbReference type="Proteomes" id="UP000076925">
    <property type="component" value="Unassembled WGS sequence"/>
</dbReference>
<dbReference type="InterPro" id="IPR022227">
    <property type="entry name" value="DUF3754"/>
</dbReference>
<keyword evidence="1" id="KW-1133">Transmembrane helix</keyword>
<accession>A0A139XCE8</accession>
<proteinExistence type="predicted"/>
<comment type="caution">
    <text evidence="2">The sequence shown here is derived from an EMBL/GenBank/DDBJ whole genome shotgun (WGS) entry which is preliminary data.</text>
</comment>
<dbReference type="RefSeq" id="WP_017741651.1">
    <property type="nucleotide sequence ID" value="NZ_KQ976354.1"/>
</dbReference>
<evidence type="ECO:0008006" key="4">
    <source>
        <dbReference type="Google" id="ProtNLM"/>
    </source>
</evidence>
<keyword evidence="1" id="KW-0812">Transmembrane</keyword>
<dbReference type="PANTHER" id="PTHR33645">
    <property type="entry name" value="AMINOPEPTIDASE (DUF3754)"/>
    <property type="match status" value="1"/>
</dbReference>
<protein>
    <recommendedName>
        <fullName evidence="4">DUF3754 domain-containing protein</fullName>
    </recommendedName>
</protein>
<gene>
    <name evidence="2" type="ORF">WA1_20615</name>
</gene>
<sequence>MAVYENREAFIPYRRTDIIELCLQDGQFNAAEAEKFKDFCQILSAYYHFRFHKTLEIIKDNYVPFNPSADVQSLTQPTFDQYDAMESKVVEAFHHILERANYIPLSESIVKRALGKKSLIDLKTQVDFEDFDCFFCYYQGDTSKKIILKKFFFWQQEKNIETFERIVLLIKFKEVAYFRRKKIKIEELNFTPGKMYVYFYKNIPKLDIDLLFPNVVTSMTWKDRLLFGIPAIGAAIPLLLKALPNLLLLIAAILLVFNATSLLKSLGLVVEQYKSQNVMSVLVATLSLAIALGGFAFQQYNKYKNKKIKFQKDVTDTLFFKNLASNTSVFQMLMDIAEEQECKEIILVYYHLLTCPTPLTPQQLDSRIETWMERKVGMKINFDIHGPLNNLEEIRGQVLGNSKEVDNVSEIPLLTYDNQGFCHVLSLDDAKAVIDYVWDNAFQYNGIALS</sequence>
<keyword evidence="1" id="KW-0472">Membrane</keyword>
<feature type="transmembrane region" description="Helical" evidence="1">
    <location>
        <begin position="225"/>
        <end position="257"/>
    </location>
</feature>
<name>A0A139XCE8_9CYAN</name>
<evidence type="ECO:0000313" key="2">
    <source>
        <dbReference type="EMBL" id="KYC42374.1"/>
    </source>
</evidence>
<evidence type="ECO:0000313" key="3">
    <source>
        <dbReference type="Proteomes" id="UP000076925"/>
    </source>
</evidence>
<feature type="transmembrane region" description="Helical" evidence="1">
    <location>
        <begin position="277"/>
        <end position="297"/>
    </location>
</feature>
<organism evidence="2 3">
    <name type="scientific">Scytonema hofmannii PCC 7110</name>
    <dbReference type="NCBI Taxonomy" id="128403"/>
    <lineage>
        <taxon>Bacteria</taxon>
        <taxon>Bacillati</taxon>
        <taxon>Cyanobacteriota</taxon>
        <taxon>Cyanophyceae</taxon>
        <taxon>Nostocales</taxon>
        <taxon>Scytonemataceae</taxon>
        <taxon>Scytonema</taxon>
    </lineage>
</organism>